<reference evidence="1 2" key="1">
    <citation type="journal article" date="2015" name="BMC Genomics">
        <title>Comparative genomics and metabolic profiling of the genus Lysobacter.</title>
        <authorList>
            <person name="de Bruijn I."/>
            <person name="Cheng X."/>
            <person name="de Jager V."/>
            <person name="Exposito R.G."/>
            <person name="Watrous J."/>
            <person name="Patel N."/>
            <person name="Postma J."/>
            <person name="Dorrestein P.C."/>
            <person name="Kobayashi D."/>
            <person name="Raaijmakers J.M."/>
        </authorList>
    </citation>
    <scope>NUCLEOTIDE SEQUENCE [LARGE SCALE GENOMIC DNA]</scope>
    <source>
        <strain evidence="1 2">76</strain>
    </source>
</reference>
<dbReference type="AlphaFoldDB" id="A0A0S2F523"/>
<dbReference type="PATRIC" id="fig|84531.8.peg.472"/>
<keyword evidence="2" id="KW-1185">Reference proteome</keyword>
<dbReference type="EMBL" id="CP011129">
    <property type="protein sequence ID" value="ALN78617.1"/>
    <property type="molecule type" value="Genomic_DNA"/>
</dbReference>
<dbReference type="STRING" id="84531.LA76x_0456"/>
<organism evidence="1 2">
    <name type="scientific">Lysobacter antibioticus</name>
    <dbReference type="NCBI Taxonomy" id="84531"/>
    <lineage>
        <taxon>Bacteria</taxon>
        <taxon>Pseudomonadati</taxon>
        <taxon>Pseudomonadota</taxon>
        <taxon>Gammaproteobacteria</taxon>
        <taxon>Lysobacterales</taxon>
        <taxon>Lysobacteraceae</taxon>
        <taxon>Lysobacter</taxon>
    </lineage>
</organism>
<name>A0A0S2F523_LYSAN</name>
<dbReference type="KEGG" id="lab:LA76x_0456"/>
<evidence type="ECO:0000313" key="1">
    <source>
        <dbReference type="EMBL" id="ALN78617.1"/>
    </source>
</evidence>
<evidence type="ECO:0000313" key="2">
    <source>
        <dbReference type="Proteomes" id="UP000060787"/>
    </source>
</evidence>
<sequence>MEAVDGIQPLIDRRSATFSLDRTRLMAAKSRSSLLRIVGPSEVTVGAPKPAERQIPNGRQFVAYDPYVLEAKNVGDNIEVYVPHIGLTLHGVIDDIEVNGDIIRWSGGFEDFNSTQSRFSVSQTMIDDYVLGAFDTPMGSFSLEVKNGQGWIADQAEEFHLPPDGKDYIEAPPSRTHAPAHN</sequence>
<proteinExistence type="predicted"/>
<gene>
    <name evidence="1" type="ORF">LA76x_0456</name>
</gene>
<protein>
    <submittedName>
        <fullName evidence="1">Uncharacterized protein</fullName>
    </submittedName>
</protein>
<dbReference type="Proteomes" id="UP000060787">
    <property type="component" value="Chromosome"/>
</dbReference>
<dbReference type="NCBIfam" id="NF033512">
    <property type="entry name" value="T2SS_chap_CpaB"/>
    <property type="match status" value="1"/>
</dbReference>
<accession>A0A0S2F523</accession>